<evidence type="ECO:0000313" key="3">
    <source>
        <dbReference type="Proteomes" id="UP000092445"/>
    </source>
</evidence>
<feature type="transmembrane region" description="Helical" evidence="1">
    <location>
        <begin position="21"/>
        <end position="45"/>
    </location>
</feature>
<proteinExistence type="predicted"/>
<dbReference type="AlphaFoldDB" id="A0A1A9ZK11"/>
<keyword evidence="1" id="KW-1133">Transmembrane helix</keyword>
<sequence length="154" mass="16708">MDALNENSALDVFIRPERLSLSLSLSSGIARVLCCAVYFCIYVRFNTASTATVLLPPRPDKVSFPSKYLSHRSYQLKGLLAYSSQMLKLCSVHVRTAVSVAGMVLKEILRGVMPSLTPLAVMMMIFAVVVIVAVVVVVVTLMAMALIAVLIGFP</sequence>
<reference evidence="2" key="2">
    <citation type="submission" date="2020-05" db="UniProtKB">
        <authorList>
            <consortium name="EnsemblMetazoa"/>
        </authorList>
    </citation>
    <scope>IDENTIFICATION</scope>
    <source>
        <strain evidence="2">IAEA</strain>
    </source>
</reference>
<keyword evidence="1" id="KW-0812">Transmembrane</keyword>
<protein>
    <submittedName>
        <fullName evidence="2">Uncharacterized protein</fullName>
    </submittedName>
</protein>
<dbReference type="VEuPathDB" id="VectorBase:GPAI017268"/>
<name>A0A1A9ZK11_GLOPL</name>
<organism evidence="2 3">
    <name type="scientific">Glossina pallidipes</name>
    <name type="common">Tsetse fly</name>
    <dbReference type="NCBI Taxonomy" id="7398"/>
    <lineage>
        <taxon>Eukaryota</taxon>
        <taxon>Metazoa</taxon>
        <taxon>Ecdysozoa</taxon>
        <taxon>Arthropoda</taxon>
        <taxon>Hexapoda</taxon>
        <taxon>Insecta</taxon>
        <taxon>Pterygota</taxon>
        <taxon>Neoptera</taxon>
        <taxon>Endopterygota</taxon>
        <taxon>Diptera</taxon>
        <taxon>Brachycera</taxon>
        <taxon>Muscomorpha</taxon>
        <taxon>Hippoboscoidea</taxon>
        <taxon>Glossinidae</taxon>
        <taxon>Glossina</taxon>
    </lineage>
</organism>
<keyword evidence="1" id="KW-0472">Membrane</keyword>
<dbReference type="EnsemblMetazoa" id="GPAI017268-RA">
    <property type="protein sequence ID" value="GPAI017268-PA"/>
    <property type="gene ID" value="GPAI017268"/>
</dbReference>
<keyword evidence="3" id="KW-1185">Reference proteome</keyword>
<evidence type="ECO:0000313" key="2">
    <source>
        <dbReference type="EnsemblMetazoa" id="GPAI017268-PA"/>
    </source>
</evidence>
<accession>A0A1A9ZK11</accession>
<evidence type="ECO:0000256" key="1">
    <source>
        <dbReference type="SAM" id="Phobius"/>
    </source>
</evidence>
<dbReference type="Proteomes" id="UP000092445">
    <property type="component" value="Unassembled WGS sequence"/>
</dbReference>
<feature type="transmembrane region" description="Helical" evidence="1">
    <location>
        <begin position="120"/>
        <end position="153"/>
    </location>
</feature>
<reference evidence="3" key="1">
    <citation type="submission" date="2014-03" db="EMBL/GenBank/DDBJ databases">
        <authorList>
            <person name="Aksoy S."/>
            <person name="Warren W."/>
            <person name="Wilson R.K."/>
        </authorList>
    </citation>
    <scope>NUCLEOTIDE SEQUENCE [LARGE SCALE GENOMIC DNA]</scope>
    <source>
        <strain evidence="3">IAEA</strain>
    </source>
</reference>